<dbReference type="AlphaFoldDB" id="A0A644XGC3"/>
<reference evidence="3" key="1">
    <citation type="submission" date="2019-08" db="EMBL/GenBank/DDBJ databases">
        <authorList>
            <person name="Kucharzyk K."/>
            <person name="Murdoch R.W."/>
            <person name="Higgins S."/>
            <person name="Loffler F."/>
        </authorList>
    </citation>
    <scope>NUCLEOTIDE SEQUENCE</scope>
</reference>
<name>A0A644XGC3_9ZZZZ</name>
<dbReference type="SMART" id="SM00014">
    <property type="entry name" value="acidPPc"/>
    <property type="match status" value="1"/>
</dbReference>
<dbReference type="SUPFAM" id="SSF48317">
    <property type="entry name" value="Acid phosphatase/Vanadium-dependent haloperoxidase"/>
    <property type="match status" value="1"/>
</dbReference>
<dbReference type="PANTHER" id="PTHR14969:SF13">
    <property type="entry name" value="AT30094P"/>
    <property type="match status" value="1"/>
</dbReference>
<keyword evidence="1" id="KW-1133">Transmembrane helix</keyword>
<feature type="transmembrane region" description="Helical" evidence="1">
    <location>
        <begin position="7"/>
        <end position="27"/>
    </location>
</feature>
<dbReference type="InterPro" id="IPR036938">
    <property type="entry name" value="PAP2/HPO_sf"/>
</dbReference>
<feature type="transmembrane region" description="Helical" evidence="1">
    <location>
        <begin position="229"/>
        <end position="247"/>
    </location>
</feature>
<feature type="transmembrane region" description="Helical" evidence="1">
    <location>
        <begin position="73"/>
        <end position="95"/>
    </location>
</feature>
<dbReference type="Gene3D" id="1.20.144.10">
    <property type="entry name" value="Phosphatidic acid phosphatase type 2/haloperoxidase"/>
    <property type="match status" value="1"/>
</dbReference>
<feature type="domain" description="Phosphatidic acid phosphatase type 2/haloperoxidase" evidence="2">
    <location>
        <begin position="141"/>
        <end position="268"/>
    </location>
</feature>
<dbReference type="EMBL" id="VSSQ01002419">
    <property type="protein sequence ID" value="MPM15290.1"/>
    <property type="molecule type" value="Genomic_DNA"/>
</dbReference>
<evidence type="ECO:0000256" key="1">
    <source>
        <dbReference type="SAM" id="Phobius"/>
    </source>
</evidence>
<feature type="transmembrane region" description="Helical" evidence="1">
    <location>
        <begin position="253"/>
        <end position="271"/>
    </location>
</feature>
<sequence>MTKKERWIVFPSVIVLLLGATFFDLRISLAVYGKNLFSTIFEVIGEAPIQFLALFGALVLLRFRSKKNKLVSAVLAGAYGLLVVAFAFMFGFATINYVNENIAHELPVFASLATALAGLAFAIWLARSVPKDRAKEAVTFAIIAIVYVLLIVIVMNSIKGIWGRLRMREMLDPASEFTPWYQIHYRGGFDNRYASFPSGHTMNAAGMILITILPGVFPKLTGKETLLRVIAYAWAVVVGFSRVVAGAHFTTDVLFGILLSYTLFEITRVIITKIRQNKKTMGALPAE</sequence>
<comment type="caution">
    <text evidence="3">The sequence shown here is derived from an EMBL/GenBank/DDBJ whole genome shotgun (WGS) entry which is preliminary data.</text>
</comment>
<proteinExistence type="predicted"/>
<dbReference type="CDD" id="cd01610">
    <property type="entry name" value="PAP2_like"/>
    <property type="match status" value="1"/>
</dbReference>
<organism evidence="3">
    <name type="scientific">bioreactor metagenome</name>
    <dbReference type="NCBI Taxonomy" id="1076179"/>
    <lineage>
        <taxon>unclassified sequences</taxon>
        <taxon>metagenomes</taxon>
        <taxon>ecological metagenomes</taxon>
    </lineage>
</organism>
<protein>
    <recommendedName>
        <fullName evidence="2">Phosphatidic acid phosphatase type 2/haloperoxidase domain-containing protein</fullName>
    </recommendedName>
</protein>
<keyword evidence="1" id="KW-0812">Transmembrane</keyword>
<evidence type="ECO:0000259" key="2">
    <source>
        <dbReference type="SMART" id="SM00014"/>
    </source>
</evidence>
<dbReference type="PANTHER" id="PTHR14969">
    <property type="entry name" value="SPHINGOSINE-1-PHOSPHATE PHOSPHOHYDROLASE"/>
    <property type="match status" value="1"/>
</dbReference>
<feature type="transmembrane region" description="Helical" evidence="1">
    <location>
        <begin position="138"/>
        <end position="158"/>
    </location>
</feature>
<accession>A0A644XGC3</accession>
<feature type="transmembrane region" description="Helical" evidence="1">
    <location>
        <begin position="39"/>
        <end position="61"/>
    </location>
</feature>
<keyword evidence="1" id="KW-0472">Membrane</keyword>
<gene>
    <name evidence="3" type="ORF">SDC9_61658</name>
</gene>
<dbReference type="InterPro" id="IPR000326">
    <property type="entry name" value="PAP2/HPO"/>
</dbReference>
<evidence type="ECO:0000313" key="3">
    <source>
        <dbReference type="EMBL" id="MPM15290.1"/>
    </source>
</evidence>
<feature type="transmembrane region" description="Helical" evidence="1">
    <location>
        <begin position="107"/>
        <end position="126"/>
    </location>
</feature>
<feature type="transmembrane region" description="Helical" evidence="1">
    <location>
        <begin position="200"/>
        <end position="217"/>
    </location>
</feature>
<dbReference type="Pfam" id="PF01569">
    <property type="entry name" value="PAP2"/>
    <property type="match status" value="1"/>
</dbReference>